<feature type="non-terminal residue" evidence="1">
    <location>
        <position position="1"/>
    </location>
</feature>
<proteinExistence type="predicted"/>
<evidence type="ECO:0000313" key="1">
    <source>
        <dbReference type="EMBL" id="CAG8842598.1"/>
    </source>
</evidence>
<comment type="caution">
    <text evidence="1">The sequence shown here is derived from an EMBL/GenBank/DDBJ whole genome shotgun (WGS) entry which is preliminary data.</text>
</comment>
<sequence>FEPTEDLILPIKAFLIIVELLNSIQRQCFFEIRNVSEVSSGNE</sequence>
<accession>A0ABN7WX89</accession>
<evidence type="ECO:0000313" key="2">
    <source>
        <dbReference type="Proteomes" id="UP000789901"/>
    </source>
</evidence>
<reference evidence="1 2" key="1">
    <citation type="submission" date="2021-06" db="EMBL/GenBank/DDBJ databases">
        <authorList>
            <person name="Kallberg Y."/>
            <person name="Tangrot J."/>
            <person name="Rosling A."/>
        </authorList>
    </citation>
    <scope>NUCLEOTIDE SEQUENCE [LARGE SCALE GENOMIC DNA]</scope>
    <source>
        <strain evidence="1 2">120-4 pot B 10/14</strain>
    </source>
</reference>
<protein>
    <submittedName>
        <fullName evidence="1">23956_t:CDS:1</fullName>
    </submittedName>
</protein>
<gene>
    <name evidence="1" type="ORF">GMARGA_LOCUS36072</name>
</gene>
<keyword evidence="2" id="KW-1185">Reference proteome</keyword>
<name>A0ABN7WX89_GIGMA</name>
<dbReference type="EMBL" id="CAJVQB010069531">
    <property type="protein sequence ID" value="CAG8842598.1"/>
    <property type="molecule type" value="Genomic_DNA"/>
</dbReference>
<dbReference type="Proteomes" id="UP000789901">
    <property type="component" value="Unassembled WGS sequence"/>
</dbReference>
<feature type="non-terminal residue" evidence="1">
    <location>
        <position position="43"/>
    </location>
</feature>
<organism evidence="1 2">
    <name type="scientific">Gigaspora margarita</name>
    <dbReference type="NCBI Taxonomy" id="4874"/>
    <lineage>
        <taxon>Eukaryota</taxon>
        <taxon>Fungi</taxon>
        <taxon>Fungi incertae sedis</taxon>
        <taxon>Mucoromycota</taxon>
        <taxon>Glomeromycotina</taxon>
        <taxon>Glomeromycetes</taxon>
        <taxon>Diversisporales</taxon>
        <taxon>Gigasporaceae</taxon>
        <taxon>Gigaspora</taxon>
    </lineage>
</organism>